<dbReference type="EMBL" id="FNRJ01000004">
    <property type="protein sequence ID" value="SEA55866.1"/>
    <property type="molecule type" value="Genomic_DNA"/>
</dbReference>
<dbReference type="OrthoDB" id="9811249at2"/>
<dbReference type="Proteomes" id="UP000242469">
    <property type="component" value="Unassembled WGS sequence"/>
</dbReference>
<dbReference type="GO" id="GO:0006307">
    <property type="term" value="P:DNA alkylation repair"/>
    <property type="evidence" value="ECO:0007669"/>
    <property type="project" value="UniProtKB-UniRule"/>
</dbReference>
<keyword evidence="13" id="KW-1185">Reference proteome</keyword>
<dbReference type="InterPro" id="IPR036631">
    <property type="entry name" value="MGMT_N_sf"/>
</dbReference>
<dbReference type="SUPFAM" id="SSF46767">
    <property type="entry name" value="Methylated DNA-protein cysteine methyltransferase, C-terminal domain"/>
    <property type="match status" value="1"/>
</dbReference>
<protein>
    <recommendedName>
        <fullName evidence="9">Methylated-DNA--protein-cysteine methyltransferase</fullName>
        <ecNumber evidence="9">2.1.1.63</ecNumber>
    </recommendedName>
    <alternativeName>
        <fullName evidence="9">6-O-methylguanine-DNA methyltransferase</fullName>
        <shortName evidence="9">MGMT</shortName>
    </alternativeName>
    <alternativeName>
        <fullName evidence="9">O-6-methylguanine-DNA-alkyltransferase</fullName>
    </alternativeName>
</protein>
<comment type="catalytic activity">
    <reaction evidence="8 9">
        <text>a 6-O-methyl-2'-deoxyguanosine in DNA + L-cysteinyl-[protein] = S-methyl-L-cysteinyl-[protein] + a 2'-deoxyguanosine in DNA</text>
        <dbReference type="Rhea" id="RHEA:24000"/>
        <dbReference type="Rhea" id="RHEA-COMP:10131"/>
        <dbReference type="Rhea" id="RHEA-COMP:10132"/>
        <dbReference type="Rhea" id="RHEA-COMP:11367"/>
        <dbReference type="Rhea" id="RHEA-COMP:11368"/>
        <dbReference type="ChEBI" id="CHEBI:29950"/>
        <dbReference type="ChEBI" id="CHEBI:82612"/>
        <dbReference type="ChEBI" id="CHEBI:85445"/>
        <dbReference type="ChEBI" id="CHEBI:85448"/>
        <dbReference type="EC" id="2.1.1.63"/>
    </reaction>
</comment>
<dbReference type="Gene3D" id="1.10.10.10">
    <property type="entry name" value="Winged helix-like DNA-binding domain superfamily/Winged helix DNA-binding domain"/>
    <property type="match status" value="1"/>
</dbReference>
<keyword evidence="3 9" id="KW-0963">Cytoplasm</keyword>
<feature type="domain" description="Methylated-DNA-[protein]-cysteine S-methyltransferase DNA binding" evidence="10">
    <location>
        <begin position="71"/>
        <end position="150"/>
    </location>
</feature>
<name>A0A1H4C693_9GAMM</name>
<dbReference type="PANTHER" id="PTHR10815">
    <property type="entry name" value="METHYLATED-DNA--PROTEIN-CYSTEINE METHYLTRANSFERASE"/>
    <property type="match status" value="1"/>
</dbReference>
<evidence type="ECO:0000259" key="11">
    <source>
        <dbReference type="Pfam" id="PF02870"/>
    </source>
</evidence>
<evidence type="ECO:0000313" key="13">
    <source>
        <dbReference type="Proteomes" id="UP000242469"/>
    </source>
</evidence>
<sequence length="169" mass="18175">MIHTLVLADTPVGPLTLQADAKGLCRIDFGQRSTSQSPEHPVLQAAASQLEAYFAGRLKQFDLPLAPVGTAFQEQVWNQLLNIPWGQTRSYGEIAAALGKPGASRAVGLANNRNPLSIIIPCHRVIGSGGELTGYGGGLTHKIRLLELEQLVIQPAELLERARVIRKPA</sequence>
<dbReference type="CDD" id="cd06445">
    <property type="entry name" value="ATase"/>
    <property type="match status" value="1"/>
</dbReference>
<evidence type="ECO:0000256" key="3">
    <source>
        <dbReference type="ARBA" id="ARBA00022490"/>
    </source>
</evidence>
<feature type="domain" description="Methylguanine DNA methyltransferase ribonuclease-like" evidence="11">
    <location>
        <begin position="7"/>
        <end position="67"/>
    </location>
</feature>
<evidence type="ECO:0000256" key="4">
    <source>
        <dbReference type="ARBA" id="ARBA00022603"/>
    </source>
</evidence>
<evidence type="ECO:0000256" key="7">
    <source>
        <dbReference type="ARBA" id="ARBA00023204"/>
    </source>
</evidence>
<dbReference type="InterPro" id="IPR001497">
    <property type="entry name" value="MethylDNA_cys_MeTrfase_AS"/>
</dbReference>
<dbReference type="SUPFAM" id="SSF53155">
    <property type="entry name" value="Methylated DNA-protein cysteine methyltransferase domain"/>
    <property type="match status" value="1"/>
</dbReference>
<comment type="similarity">
    <text evidence="2 9">Belongs to the MGMT family.</text>
</comment>
<comment type="subcellular location">
    <subcellularLocation>
        <location evidence="9">Cytoplasm</location>
    </subcellularLocation>
</comment>
<gene>
    <name evidence="12" type="ORF">SAMN02745729_104200</name>
</gene>
<reference evidence="13" key="1">
    <citation type="submission" date="2016-10" db="EMBL/GenBank/DDBJ databases">
        <authorList>
            <person name="Varghese N."/>
            <person name="Submissions S."/>
        </authorList>
    </citation>
    <scope>NUCLEOTIDE SEQUENCE [LARGE SCALE GENOMIC DNA]</scope>
    <source>
        <strain evidence="13">DSM 11526</strain>
    </source>
</reference>
<dbReference type="PANTHER" id="PTHR10815:SF5">
    <property type="entry name" value="METHYLATED-DNA--PROTEIN-CYSTEINE METHYLTRANSFERASE"/>
    <property type="match status" value="1"/>
</dbReference>
<evidence type="ECO:0000313" key="12">
    <source>
        <dbReference type="EMBL" id="SEA55866.1"/>
    </source>
</evidence>
<dbReference type="RefSeq" id="WP_091825046.1">
    <property type="nucleotide sequence ID" value="NZ_FNRJ01000004.1"/>
</dbReference>
<dbReference type="FunFam" id="1.10.10.10:FF:000214">
    <property type="entry name" value="Methylated-DNA--protein-cysteine methyltransferase"/>
    <property type="match status" value="1"/>
</dbReference>
<evidence type="ECO:0000256" key="6">
    <source>
        <dbReference type="ARBA" id="ARBA00022763"/>
    </source>
</evidence>
<feature type="active site" description="Nucleophile; methyl group acceptor" evidence="9">
    <location>
        <position position="122"/>
    </location>
</feature>
<dbReference type="NCBIfam" id="TIGR00589">
    <property type="entry name" value="ogt"/>
    <property type="match status" value="1"/>
</dbReference>
<dbReference type="Gene3D" id="3.30.160.70">
    <property type="entry name" value="Methylated DNA-protein cysteine methyltransferase domain"/>
    <property type="match status" value="1"/>
</dbReference>
<dbReference type="STRING" id="1122198.SAMN02745729_104200"/>
<dbReference type="EC" id="2.1.1.63" evidence="9"/>
<keyword evidence="6 9" id="KW-0227">DNA damage</keyword>
<comment type="function">
    <text evidence="9">Involved in the cellular defense against the biological effects of O6-methylguanine (O6-MeG) and O4-methylthymine (O4-MeT) in DNA. Repairs the methylated nucleobase in DNA by stoichiometrically transferring the methyl group to a cysteine residue in the enzyme. This is a suicide reaction: the enzyme is irreversibly inactivated.</text>
</comment>
<dbReference type="InterPro" id="IPR014048">
    <property type="entry name" value="MethylDNA_cys_MeTrfase_DNA-bd"/>
</dbReference>
<dbReference type="GO" id="GO:0032259">
    <property type="term" value="P:methylation"/>
    <property type="evidence" value="ECO:0007669"/>
    <property type="project" value="UniProtKB-KW"/>
</dbReference>
<accession>A0A1H4C693</accession>
<keyword evidence="7 9" id="KW-0234">DNA repair</keyword>
<dbReference type="Pfam" id="PF01035">
    <property type="entry name" value="DNA_binding_1"/>
    <property type="match status" value="1"/>
</dbReference>
<dbReference type="HAMAP" id="MF_00772">
    <property type="entry name" value="OGT"/>
    <property type="match status" value="1"/>
</dbReference>
<comment type="miscellaneous">
    <text evidence="9">This enzyme catalyzes only one turnover and therefore is not strictly catalytic. According to one definition, an enzyme is a biocatalyst that acts repeatedly and over many reaction cycles.</text>
</comment>
<dbReference type="InterPro" id="IPR008332">
    <property type="entry name" value="MethylG_MeTrfase_N"/>
</dbReference>
<evidence type="ECO:0000256" key="8">
    <source>
        <dbReference type="ARBA" id="ARBA00049348"/>
    </source>
</evidence>
<evidence type="ECO:0000259" key="10">
    <source>
        <dbReference type="Pfam" id="PF01035"/>
    </source>
</evidence>
<keyword evidence="5 9" id="KW-0808">Transferase</keyword>
<dbReference type="InterPro" id="IPR036388">
    <property type="entry name" value="WH-like_DNA-bd_sf"/>
</dbReference>
<comment type="catalytic activity">
    <reaction evidence="1 9">
        <text>a 4-O-methyl-thymidine in DNA + L-cysteinyl-[protein] = a thymidine in DNA + S-methyl-L-cysteinyl-[protein]</text>
        <dbReference type="Rhea" id="RHEA:53428"/>
        <dbReference type="Rhea" id="RHEA-COMP:10131"/>
        <dbReference type="Rhea" id="RHEA-COMP:10132"/>
        <dbReference type="Rhea" id="RHEA-COMP:13555"/>
        <dbReference type="Rhea" id="RHEA-COMP:13556"/>
        <dbReference type="ChEBI" id="CHEBI:29950"/>
        <dbReference type="ChEBI" id="CHEBI:82612"/>
        <dbReference type="ChEBI" id="CHEBI:137386"/>
        <dbReference type="ChEBI" id="CHEBI:137387"/>
        <dbReference type="EC" id="2.1.1.63"/>
    </reaction>
</comment>
<evidence type="ECO:0000256" key="5">
    <source>
        <dbReference type="ARBA" id="ARBA00022679"/>
    </source>
</evidence>
<dbReference type="GO" id="GO:0003908">
    <property type="term" value="F:methylated-DNA-[protein]-cysteine S-methyltransferase activity"/>
    <property type="evidence" value="ECO:0007669"/>
    <property type="project" value="UniProtKB-UniRule"/>
</dbReference>
<dbReference type="Pfam" id="PF02870">
    <property type="entry name" value="Methyltransf_1N"/>
    <property type="match status" value="1"/>
</dbReference>
<keyword evidence="4 9" id="KW-0489">Methyltransferase</keyword>
<dbReference type="PROSITE" id="PS00374">
    <property type="entry name" value="MGMT"/>
    <property type="match status" value="1"/>
</dbReference>
<proteinExistence type="inferred from homology"/>
<dbReference type="InterPro" id="IPR023546">
    <property type="entry name" value="MGMT"/>
</dbReference>
<organism evidence="12 13">
    <name type="scientific">Marinobacterium iners DSM 11526</name>
    <dbReference type="NCBI Taxonomy" id="1122198"/>
    <lineage>
        <taxon>Bacteria</taxon>
        <taxon>Pseudomonadati</taxon>
        <taxon>Pseudomonadota</taxon>
        <taxon>Gammaproteobacteria</taxon>
        <taxon>Oceanospirillales</taxon>
        <taxon>Oceanospirillaceae</taxon>
        <taxon>Marinobacterium</taxon>
    </lineage>
</organism>
<dbReference type="InterPro" id="IPR036217">
    <property type="entry name" value="MethylDNA_cys_MeTrfase_DNAb"/>
</dbReference>
<evidence type="ECO:0000256" key="2">
    <source>
        <dbReference type="ARBA" id="ARBA00008711"/>
    </source>
</evidence>
<dbReference type="GO" id="GO:0005737">
    <property type="term" value="C:cytoplasm"/>
    <property type="evidence" value="ECO:0007669"/>
    <property type="project" value="UniProtKB-SubCell"/>
</dbReference>
<evidence type="ECO:0000256" key="9">
    <source>
        <dbReference type="HAMAP-Rule" id="MF_00772"/>
    </source>
</evidence>
<evidence type="ECO:0000256" key="1">
    <source>
        <dbReference type="ARBA" id="ARBA00001286"/>
    </source>
</evidence>
<dbReference type="AlphaFoldDB" id="A0A1H4C693"/>